<dbReference type="SUPFAM" id="SSF103657">
    <property type="entry name" value="BAR/IMD domain-like"/>
    <property type="match status" value="1"/>
</dbReference>
<evidence type="ECO:0000259" key="1">
    <source>
        <dbReference type="SMART" id="SM00721"/>
    </source>
</evidence>
<sequence>MSFNFSNLTKDIKSFGDRISTEFNKEVVPLAQRTSRMVQEKMGKINQDDISQLPSEYIELANKCNNIESLYKNVLKVTSNYENESYDYPTNLQESFSEFSTNVTTRFNNLSKATTTAEAQAALINAGSNESKPPKTLYHALSRATDASILTKETDSSSDASDPLIKGLDLYSSNLNKIANARLGQDQLIKSKFNTPLTTTLRSLISQSNKIQKKVEEKRIDYDLSRYNLTNCTNPAKESKLRVDMENAEDDFANTVEDAINIMQNVIENAKPLQEFLELIKAQLAYHKLASELLGGMVSEYEELINQQEKLSEGAKNKDDREGGDFDI</sequence>
<dbReference type="SMART" id="SM00721">
    <property type="entry name" value="BAR"/>
    <property type="match status" value="1"/>
</dbReference>
<dbReference type="OrthoDB" id="5549748at2759"/>
<keyword evidence="3" id="KW-1185">Reference proteome</keyword>
<accession>A0A8H7ZHH0</accession>
<evidence type="ECO:0000313" key="2">
    <source>
        <dbReference type="EMBL" id="KAG5420071.1"/>
    </source>
</evidence>
<dbReference type="GeneID" id="93650580"/>
<dbReference type="Proteomes" id="UP000669133">
    <property type="component" value="Unassembled WGS sequence"/>
</dbReference>
<dbReference type="RefSeq" id="XP_067549187.1">
    <property type="nucleotide sequence ID" value="XM_067690753.1"/>
</dbReference>
<reference evidence="2 3" key="1">
    <citation type="submission" date="2020-12" db="EMBL/GenBank/DDBJ databases">
        <title>Effect of drift, selection, and recombination on the evolution of hybrid genomes in Candida yeast pathogens.</title>
        <authorList>
            <person name="Mixao V."/>
            <person name="Ksiezopolska E."/>
            <person name="Saus E."/>
            <person name="Boekhout T."/>
            <person name="Gacser A."/>
            <person name="Gabaldon T."/>
        </authorList>
    </citation>
    <scope>NUCLEOTIDE SEQUENCE [LARGE SCALE GENOMIC DNA]</scope>
    <source>
        <strain evidence="2 3">BP57</strain>
    </source>
</reference>
<dbReference type="Pfam" id="PF10455">
    <property type="entry name" value="BAR_2"/>
    <property type="match status" value="1"/>
</dbReference>
<gene>
    <name evidence="2" type="ORF">I9W82_001951</name>
</gene>
<dbReference type="EMBL" id="JAEOAQ010000002">
    <property type="protein sequence ID" value="KAG5420071.1"/>
    <property type="molecule type" value="Genomic_DNA"/>
</dbReference>
<name>A0A8H7ZHH0_9ASCO</name>
<organism evidence="2 3">
    <name type="scientific">Candida metapsilosis</name>
    <dbReference type="NCBI Taxonomy" id="273372"/>
    <lineage>
        <taxon>Eukaryota</taxon>
        <taxon>Fungi</taxon>
        <taxon>Dikarya</taxon>
        <taxon>Ascomycota</taxon>
        <taxon>Saccharomycotina</taxon>
        <taxon>Pichiomycetes</taxon>
        <taxon>Debaryomycetaceae</taxon>
        <taxon>Candida/Lodderomyces clade</taxon>
        <taxon>Candida</taxon>
    </lineage>
</organism>
<evidence type="ECO:0000313" key="3">
    <source>
        <dbReference type="Proteomes" id="UP000669133"/>
    </source>
</evidence>
<dbReference type="InterPro" id="IPR018859">
    <property type="entry name" value="BAR_dom-cont"/>
</dbReference>
<dbReference type="Gene3D" id="1.20.1270.60">
    <property type="entry name" value="Arfaptin homology (AH) domain/BAR domain"/>
    <property type="match status" value="1"/>
</dbReference>
<protein>
    <submittedName>
        <fullName evidence="2">GVP36</fullName>
    </submittedName>
</protein>
<dbReference type="GO" id="GO:0005737">
    <property type="term" value="C:cytoplasm"/>
    <property type="evidence" value="ECO:0007669"/>
    <property type="project" value="InterPro"/>
</dbReference>
<dbReference type="AlphaFoldDB" id="A0A8H7ZHH0"/>
<proteinExistence type="predicted"/>
<dbReference type="CDD" id="cd07600">
    <property type="entry name" value="BAR_Gvp36"/>
    <property type="match status" value="1"/>
</dbReference>
<comment type="caution">
    <text evidence="2">The sequence shown here is derived from an EMBL/GenBank/DDBJ whole genome shotgun (WGS) entry which is preliminary data.</text>
</comment>
<feature type="domain" description="BAR" evidence="1">
    <location>
        <begin position="69"/>
        <end position="303"/>
    </location>
</feature>
<dbReference type="InterPro" id="IPR027267">
    <property type="entry name" value="AH/BAR_dom_sf"/>
</dbReference>
<dbReference type="InterPro" id="IPR004148">
    <property type="entry name" value="BAR_dom"/>
</dbReference>